<dbReference type="AlphaFoldDB" id="A0AAV0U3W5"/>
<evidence type="ECO:0000313" key="2">
    <source>
        <dbReference type="EMBL" id="CAI5731572.1"/>
    </source>
</evidence>
<name>A0AAV0U3W5_HYABA</name>
<feature type="chain" id="PRO_5043415484" description="RxLR effector candidate protein" evidence="1">
    <location>
        <begin position="21"/>
        <end position="437"/>
    </location>
</feature>
<keyword evidence="3" id="KW-1185">Reference proteome</keyword>
<accession>A0AAV0U3W5</accession>
<reference evidence="2" key="1">
    <citation type="submission" date="2022-12" db="EMBL/GenBank/DDBJ databases">
        <authorList>
            <person name="Webb A."/>
        </authorList>
    </citation>
    <scope>NUCLEOTIDE SEQUENCE</scope>
    <source>
        <strain evidence="2">Hp1</strain>
    </source>
</reference>
<keyword evidence="1" id="KW-0732">Signal</keyword>
<dbReference type="EMBL" id="CANTFL010001109">
    <property type="protein sequence ID" value="CAI5731572.1"/>
    <property type="molecule type" value="Genomic_DNA"/>
</dbReference>
<feature type="signal peptide" evidence="1">
    <location>
        <begin position="1"/>
        <end position="20"/>
    </location>
</feature>
<protein>
    <recommendedName>
        <fullName evidence="4">RxLR effector candidate protein</fullName>
    </recommendedName>
</protein>
<organism evidence="2 3">
    <name type="scientific">Hyaloperonospora brassicae</name>
    <name type="common">Brassica downy mildew</name>
    <name type="synonym">Peronospora brassicae</name>
    <dbReference type="NCBI Taxonomy" id="162125"/>
    <lineage>
        <taxon>Eukaryota</taxon>
        <taxon>Sar</taxon>
        <taxon>Stramenopiles</taxon>
        <taxon>Oomycota</taxon>
        <taxon>Peronosporomycetes</taxon>
        <taxon>Peronosporales</taxon>
        <taxon>Peronosporaceae</taxon>
        <taxon>Hyaloperonospora</taxon>
    </lineage>
</organism>
<evidence type="ECO:0008006" key="4">
    <source>
        <dbReference type="Google" id="ProtNLM"/>
    </source>
</evidence>
<evidence type="ECO:0000256" key="1">
    <source>
        <dbReference type="SAM" id="SignalP"/>
    </source>
</evidence>
<gene>
    <name evidence="2" type="ORF">HBR001_LOCUS5235</name>
</gene>
<comment type="caution">
    <text evidence="2">The sequence shown here is derived from an EMBL/GenBank/DDBJ whole genome shotgun (WGS) entry which is preliminary data.</text>
</comment>
<proteinExistence type="predicted"/>
<evidence type="ECO:0000313" key="3">
    <source>
        <dbReference type="Proteomes" id="UP001162031"/>
    </source>
</evidence>
<dbReference type="Proteomes" id="UP001162031">
    <property type="component" value="Unassembled WGS sequence"/>
</dbReference>
<sequence length="437" mass="50051">MQYVSVVLFVSSVMLACITSSTVDPSPNVTEANLRENSLRLSTNDINRISAVRVLGPNATTDQEERMIPVLTPMMEKLSSFATKIIDYIRGFKWIMKYASVDKFLRCFDPKRTVIKDPFKLAQNFWNELTESTYEAMRFLAESNSGDSRTTKFALVDYLSTRFGETEMTEVLLRAQDSGGKKFMARAAKRLLDEQVRRWLHSKTSLVDVSRYIYRPDSDDLAESRWDLFDDYYFGFIGLFGGAQIFGKTAGELDKAAALLPILAKGKKISGHTSDFAESLQDTLVTQWVLGKKSFQDFLSLLNYRPVQFFEVESRLVVNQFIEEAEIFHGKKIDLYSALRKDYGDVQFFEGILKAQKNKETSTGDCDQAKEWLFGQWELELYNEGDVKRLLEIFRGSFRVSDRQISKATAAEIAREYTAWYKSRRTVTFGPKAVVLE</sequence>